<sequence>MRAFTNILKVLVIVFWLVSITTDKFIEPVQGQHGDGFLGKKTVRVQNDLGNGVTLFVQCRSKDDDLGPHYLSNGQYQEWSFINSVFGVTLFWCNIGWNDVKKSFIVYNVDRDGHVCGSRCWRSIKSDGAYFYHQYERGQWVMEIKW</sequence>
<evidence type="ECO:0000256" key="5">
    <source>
        <dbReference type="ARBA" id="ARBA00022729"/>
    </source>
</evidence>
<accession>I3T4U2</accession>
<evidence type="ECO:0000256" key="4">
    <source>
        <dbReference type="ARBA" id="ARBA00022525"/>
    </source>
</evidence>
<feature type="signal peptide" evidence="6">
    <location>
        <begin position="1"/>
        <end position="31"/>
    </location>
</feature>
<comment type="subcellular location">
    <subcellularLocation>
        <location evidence="1 6">Secreted</location>
    </subcellularLocation>
</comment>
<reference evidence="7" key="1">
    <citation type="submission" date="2012-05" db="EMBL/GenBank/DDBJ databases">
        <authorList>
            <person name="Krishnakumar V."/>
            <person name="Cheung F."/>
            <person name="Xiao Y."/>
            <person name="Chan A."/>
            <person name="Moskal W.A."/>
            <person name="Town C.D."/>
        </authorList>
    </citation>
    <scope>NUCLEOTIDE SEQUENCE</scope>
</reference>
<dbReference type="Pfam" id="PF05938">
    <property type="entry name" value="Self-incomp_S1"/>
    <property type="match status" value="1"/>
</dbReference>
<dbReference type="GO" id="GO:0060320">
    <property type="term" value="P:rejection of self pollen"/>
    <property type="evidence" value="ECO:0007669"/>
    <property type="project" value="UniProtKB-KW"/>
</dbReference>
<dbReference type="PANTHER" id="PTHR31232:SF156">
    <property type="entry name" value="PLANT SELF-INCOMPATIBILITY PROTEIN S1 FAMILY-RELATED"/>
    <property type="match status" value="1"/>
</dbReference>
<comment type="similarity">
    <text evidence="2 6">Belongs to the plant self-incompatibility (S1) protein family.</text>
</comment>
<evidence type="ECO:0000256" key="3">
    <source>
        <dbReference type="ARBA" id="ARBA00022471"/>
    </source>
</evidence>
<evidence type="ECO:0000313" key="7">
    <source>
        <dbReference type="EMBL" id="AFK47534.1"/>
    </source>
</evidence>
<keyword evidence="4 6" id="KW-0964">Secreted</keyword>
<keyword evidence="5 6" id="KW-0732">Signal</keyword>
<evidence type="ECO:0000256" key="2">
    <source>
        <dbReference type="ARBA" id="ARBA00005581"/>
    </source>
</evidence>
<dbReference type="PANTHER" id="PTHR31232">
    <property type="match status" value="1"/>
</dbReference>
<protein>
    <recommendedName>
        <fullName evidence="6">S-protein homolog</fullName>
    </recommendedName>
</protein>
<dbReference type="AlphaFoldDB" id="I3T4U2"/>
<feature type="chain" id="PRO_5025087026" description="S-protein homolog" evidence="6">
    <location>
        <begin position="32"/>
        <end position="146"/>
    </location>
</feature>
<name>I3T4U2_LOTJA</name>
<dbReference type="KEGG" id="lja:130731856"/>
<evidence type="ECO:0000256" key="6">
    <source>
        <dbReference type="RuleBase" id="RU367044"/>
    </source>
</evidence>
<dbReference type="InterPro" id="IPR010264">
    <property type="entry name" value="Self-incomp_S1"/>
</dbReference>
<dbReference type="GO" id="GO:0005576">
    <property type="term" value="C:extracellular region"/>
    <property type="evidence" value="ECO:0007669"/>
    <property type="project" value="UniProtKB-SubCell"/>
</dbReference>
<dbReference type="GeneID" id="130731856"/>
<keyword evidence="3 6" id="KW-0713">Self-incompatibility</keyword>
<dbReference type="OrthoDB" id="1842729at2759"/>
<organism evidence="7">
    <name type="scientific">Lotus japonicus</name>
    <name type="common">Lotus corniculatus var. japonicus</name>
    <dbReference type="NCBI Taxonomy" id="34305"/>
    <lineage>
        <taxon>Eukaryota</taxon>
        <taxon>Viridiplantae</taxon>
        <taxon>Streptophyta</taxon>
        <taxon>Embryophyta</taxon>
        <taxon>Tracheophyta</taxon>
        <taxon>Spermatophyta</taxon>
        <taxon>Magnoliopsida</taxon>
        <taxon>eudicotyledons</taxon>
        <taxon>Gunneridae</taxon>
        <taxon>Pentapetalae</taxon>
        <taxon>rosids</taxon>
        <taxon>fabids</taxon>
        <taxon>Fabales</taxon>
        <taxon>Fabaceae</taxon>
        <taxon>Papilionoideae</taxon>
        <taxon>50 kb inversion clade</taxon>
        <taxon>NPAAA clade</taxon>
        <taxon>Hologalegina</taxon>
        <taxon>robinioid clade</taxon>
        <taxon>Loteae</taxon>
        <taxon>Lotus</taxon>
    </lineage>
</organism>
<proteinExistence type="evidence at transcript level"/>
<dbReference type="RefSeq" id="XP_057440033.1">
    <property type="nucleotide sequence ID" value="XM_057584050.1"/>
</dbReference>
<dbReference type="EMBL" id="BT147740">
    <property type="protein sequence ID" value="AFK47534.1"/>
    <property type="molecule type" value="mRNA"/>
</dbReference>
<evidence type="ECO:0000256" key="1">
    <source>
        <dbReference type="ARBA" id="ARBA00004613"/>
    </source>
</evidence>